<dbReference type="AlphaFoldDB" id="A0A7J3JRF5"/>
<reference evidence="2" key="1">
    <citation type="journal article" date="2020" name="mSystems">
        <title>Genome- and Community-Level Interaction Insights into Carbon Utilization and Element Cycling Functions of Hydrothermarchaeota in Hydrothermal Sediment.</title>
        <authorList>
            <person name="Zhou Z."/>
            <person name="Liu Y."/>
            <person name="Xu W."/>
            <person name="Pan J."/>
            <person name="Luo Z.H."/>
            <person name="Li M."/>
        </authorList>
    </citation>
    <scope>NUCLEOTIDE SEQUENCE [LARGE SCALE GENOMIC DNA]</scope>
    <source>
        <strain evidence="2">SpSt-657</strain>
    </source>
</reference>
<name>A0A7J3JRF5_9CREN</name>
<dbReference type="GO" id="GO:0003700">
    <property type="term" value="F:DNA-binding transcription factor activity"/>
    <property type="evidence" value="ECO:0007669"/>
    <property type="project" value="InterPro"/>
</dbReference>
<dbReference type="SMART" id="SM00418">
    <property type="entry name" value="HTH_ARSR"/>
    <property type="match status" value="1"/>
</dbReference>
<dbReference type="InterPro" id="IPR036390">
    <property type="entry name" value="WH_DNA-bd_sf"/>
</dbReference>
<comment type="caution">
    <text evidence="2">The sequence shown here is derived from an EMBL/GenBank/DDBJ whole genome shotgun (WGS) entry which is preliminary data.</text>
</comment>
<dbReference type="SUPFAM" id="SSF46785">
    <property type="entry name" value="Winged helix' DNA-binding domain"/>
    <property type="match status" value="1"/>
</dbReference>
<dbReference type="InterPro" id="IPR001845">
    <property type="entry name" value="HTH_ArsR_DNA-bd_dom"/>
</dbReference>
<dbReference type="Pfam" id="PF01022">
    <property type="entry name" value="HTH_5"/>
    <property type="match status" value="1"/>
</dbReference>
<dbReference type="EMBL" id="DTBZ01000130">
    <property type="protein sequence ID" value="HGQ18680.1"/>
    <property type="molecule type" value="Genomic_DNA"/>
</dbReference>
<sequence>MAFRNEKAEPLPSKLRRGIWIEGDTMYVAGEEFIEKVASALASITRLRILGLAFKEDMGIEDLASRLSQSKANISTHVKRLEEANIVRPVYLPGQRGVKKITKPTIKEIRILLSALAEEVEERMKEAPLPPEEVAENDI</sequence>
<dbReference type="InterPro" id="IPR011991">
    <property type="entry name" value="ArsR-like_HTH"/>
</dbReference>
<dbReference type="Gene3D" id="1.10.10.10">
    <property type="entry name" value="Winged helix-like DNA-binding domain superfamily/Winged helix DNA-binding domain"/>
    <property type="match status" value="1"/>
</dbReference>
<proteinExistence type="predicted"/>
<dbReference type="CDD" id="cd00090">
    <property type="entry name" value="HTH_ARSR"/>
    <property type="match status" value="1"/>
</dbReference>
<organism evidence="2">
    <name type="scientific">Ignisphaera aggregans</name>
    <dbReference type="NCBI Taxonomy" id="334771"/>
    <lineage>
        <taxon>Archaea</taxon>
        <taxon>Thermoproteota</taxon>
        <taxon>Thermoprotei</taxon>
        <taxon>Desulfurococcales</taxon>
        <taxon>Desulfurococcaceae</taxon>
        <taxon>Ignisphaera</taxon>
    </lineage>
</organism>
<protein>
    <submittedName>
        <fullName evidence="2">ArsR family transcriptional regulator</fullName>
    </submittedName>
</protein>
<accession>A0A7J3JRF5</accession>
<evidence type="ECO:0000259" key="1">
    <source>
        <dbReference type="SMART" id="SM00418"/>
    </source>
</evidence>
<evidence type="ECO:0000313" key="2">
    <source>
        <dbReference type="EMBL" id="HGQ18680.1"/>
    </source>
</evidence>
<gene>
    <name evidence="2" type="ORF">ENU30_06905</name>
</gene>
<feature type="domain" description="HTH arsR-type" evidence="1">
    <location>
        <begin position="36"/>
        <end position="118"/>
    </location>
</feature>
<dbReference type="InterPro" id="IPR036388">
    <property type="entry name" value="WH-like_DNA-bd_sf"/>
</dbReference>